<keyword evidence="10" id="KW-1185">Reference proteome</keyword>
<evidence type="ECO:0000256" key="7">
    <source>
        <dbReference type="RuleBase" id="RU363032"/>
    </source>
</evidence>
<evidence type="ECO:0000256" key="1">
    <source>
        <dbReference type="ARBA" id="ARBA00004651"/>
    </source>
</evidence>
<dbReference type="CDD" id="cd06261">
    <property type="entry name" value="TM_PBP2"/>
    <property type="match status" value="1"/>
</dbReference>
<keyword evidence="5 7" id="KW-1133">Transmembrane helix</keyword>
<keyword evidence="6 7" id="KW-0472">Membrane</keyword>
<gene>
    <name evidence="9" type="ORF">ACFQMG_21240</name>
</gene>
<dbReference type="SUPFAM" id="SSF161098">
    <property type="entry name" value="MetI-like"/>
    <property type="match status" value="1"/>
</dbReference>
<feature type="transmembrane region" description="Helical" evidence="7">
    <location>
        <begin position="146"/>
        <end position="170"/>
    </location>
</feature>
<dbReference type="Gene3D" id="1.10.3720.10">
    <property type="entry name" value="MetI-like"/>
    <property type="match status" value="1"/>
</dbReference>
<dbReference type="Pfam" id="PF19300">
    <property type="entry name" value="BPD_transp_1_N"/>
    <property type="match status" value="1"/>
</dbReference>
<accession>A0ABW2G4E6</accession>
<comment type="similarity">
    <text evidence="7">Belongs to the binding-protein-dependent transport system permease family.</text>
</comment>
<feature type="transmembrane region" description="Helical" evidence="7">
    <location>
        <begin position="297"/>
        <end position="323"/>
    </location>
</feature>
<dbReference type="Pfam" id="PF00528">
    <property type="entry name" value="BPD_transp_1"/>
    <property type="match status" value="1"/>
</dbReference>
<organism evidence="9 10">
    <name type="scientific">Kitasatospora paranensis</name>
    <dbReference type="NCBI Taxonomy" id="258053"/>
    <lineage>
        <taxon>Bacteria</taxon>
        <taxon>Bacillati</taxon>
        <taxon>Actinomycetota</taxon>
        <taxon>Actinomycetes</taxon>
        <taxon>Kitasatosporales</taxon>
        <taxon>Streptomycetaceae</taxon>
        <taxon>Kitasatospora</taxon>
    </lineage>
</organism>
<protein>
    <submittedName>
        <fullName evidence="9">ABC transporter permease</fullName>
    </submittedName>
</protein>
<evidence type="ECO:0000256" key="4">
    <source>
        <dbReference type="ARBA" id="ARBA00022692"/>
    </source>
</evidence>
<keyword evidence="2 7" id="KW-0813">Transport</keyword>
<keyword evidence="4 7" id="KW-0812">Transmembrane</keyword>
<dbReference type="InterPro" id="IPR000515">
    <property type="entry name" value="MetI-like"/>
</dbReference>
<proteinExistence type="inferred from homology"/>
<evidence type="ECO:0000256" key="3">
    <source>
        <dbReference type="ARBA" id="ARBA00022475"/>
    </source>
</evidence>
<feature type="transmembrane region" description="Helical" evidence="7">
    <location>
        <begin position="190"/>
        <end position="210"/>
    </location>
</feature>
<dbReference type="PANTHER" id="PTHR43163">
    <property type="entry name" value="DIPEPTIDE TRANSPORT SYSTEM PERMEASE PROTEIN DPPB-RELATED"/>
    <property type="match status" value="1"/>
</dbReference>
<evidence type="ECO:0000256" key="5">
    <source>
        <dbReference type="ARBA" id="ARBA00022989"/>
    </source>
</evidence>
<comment type="subcellular location">
    <subcellularLocation>
        <location evidence="1 7">Cell membrane</location>
        <topology evidence="1 7">Multi-pass membrane protein</topology>
    </subcellularLocation>
</comment>
<dbReference type="Proteomes" id="UP001596435">
    <property type="component" value="Unassembled WGS sequence"/>
</dbReference>
<evidence type="ECO:0000313" key="9">
    <source>
        <dbReference type="EMBL" id="MFC7182078.1"/>
    </source>
</evidence>
<evidence type="ECO:0000259" key="8">
    <source>
        <dbReference type="PROSITE" id="PS50928"/>
    </source>
</evidence>
<feature type="transmembrane region" description="Helical" evidence="7">
    <location>
        <begin position="9"/>
        <end position="30"/>
    </location>
</feature>
<name>A0ABW2G4E6_9ACTN</name>
<feature type="domain" description="ABC transmembrane type-1" evidence="8">
    <location>
        <begin position="110"/>
        <end position="320"/>
    </location>
</feature>
<dbReference type="InterPro" id="IPR045621">
    <property type="entry name" value="BPD_transp_1_N"/>
</dbReference>
<dbReference type="PROSITE" id="PS50928">
    <property type="entry name" value="ABC_TM1"/>
    <property type="match status" value="1"/>
</dbReference>
<dbReference type="PANTHER" id="PTHR43163:SF6">
    <property type="entry name" value="DIPEPTIDE TRANSPORT SYSTEM PERMEASE PROTEIN DPPB-RELATED"/>
    <property type="match status" value="1"/>
</dbReference>
<evidence type="ECO:0000256" key="2">
    <source>
        <dbReference type="ARBA" id="ARBA00022448"/>
    </source>
</evidence>
<evidence type="ECO:0000313" key="10">
    <source>
        <dbReference type="Proteomes" id="UP001596435"/>
    </source>
</evidence>
<comment type="caution">
    <text evidence="9">The sequence shown here is derived from an EMBL/GenBank/DDBJ whole genome shotgun (WGS) entry which is preliminary data.</text>
</comment>
<dbReference type="EMBL" id="JBHTAJ010000040">
    <property type="protein sequence ID" value="MFC7182078.1"/>
    <property type="molecule type" value="Genomic_DNA"/>
</dbReference>
<feature type="transmembrane region" description="Helical" evidence="7">
    <location>
        <begin position="114"/>
        <end position="134"/>
    </location>
</feature>
<sequence>MTSYLIRRLLSALTVIAVVSAITLFIFFAVPSDPAVLACGKGCTPDRIAEIRHSLGLDRGLLVQFGEFAKGLVAGRTFGDGSTAVHCSAPCLGISYHDNTDVWDTVWSRFPVDLSLALGSALAFLLLGVALGLAAAVRKGKPLDKFAVGLALFGISTPIYFIALVLQYVFVDKWQLLPAAGYTPVTEDPASWFTGLLLPWVALVVINLAAYARFTRSTALEVMGEDYIRTARAKGLPRRTVTLKHTLRGAITPVVTIIGMDFGALLGGAAIITESAFGLPGIGQLAVQSVQNVDLPVIMGTTLFAATAVVLANVVVDVVYGLIDPRVRRA</sequence>
<evidence type="ECO:0000256" key="6">
    <source>
        <dbReference type="ARBA" id="ARBA00023136"/>
    </source>
</evidence>
<reference evidence="10" key="1">
    <citation type="journal article" date="2019" name="Int. J. Syst. Evol. Microbiol.">
        <title>The Global Catalogue of Microorganisms (GCM) 10K type strain sequencing project: providing services to taxonomists for standard genome sequencing and annotation.</title>
        <authorList>
            <consortium name="The Broad Institute Genomics Platform"/>
            <consortium name="The Broad Institute Genome Sequencing Center for Infectious Disease"/>
            <person name="Wu L."/>
            <person name="Ma J."/>
        </authorList>
    </citation>
    <scope>NUCLEOTIDE SEQUENCE [LARGE SCALE GENOMIC DNA]</scope>
    <source>
        <strain evidence="10">CGMCC 1.12859</strain>
    </source>
</reference>
<dbReference type="RefSeq" id="WP_345703715.1">
    <property type="nucleotide sequence ID" value="NZ_BAABKV010000001.1"/>
</dbReference>
<keyword evidence="3" id="KW-1003">Cell membrane</keyword>
<feature type="transmembrane region" description="Helical" evidence="7">
    <location>
        <begin position="254"/>
        <end position="277"/>
    </location>
</feature>
<dbReference type="InterPro" id="IPR035906">
    <property type="entry name" value="MetI-like_sf"/>
</dbReference>